<proteinExistence type="predicted"/>
<name>A0A1I4BL69_9GAMM</name>
<evidence type="ECO:0000313" key="2">
    <source>
        <dbReference type="EMBL" id="SFK68726.1"/>
    </source>
</evidence>
<dbReference type="Pfam" id="PF14237">
    <property type="entry name" value="GYF_2"/>
    <property type="match status" value="1"/>
</dbReference>
<evidence type="ECO:0000313" key="3">
    <source>
        <dbReference type="Proteomes" id="UP000198725"/>
    </source>
</evidence>
<dbReference type="PANTHER" id="PTHR43657">
    <property type="entry name" value="TRYPTOPHAN RNA-BINDING ATTENUATOR PROTEIN-LIKE PROTEIN"/>
    <property type="match status" value="1"/>
</dbReference>
<evidence type="ECO:0000259" key="1">
    <source>
        <dbReference type="Pfam" id="PF14237"/>
    </source>
</evidence>
<dbReference type="Proteomes" id="UP000198725">
    <property type="component" value="Unassembled WGS sequence"/>
</dbReference>
<dbReference type="AlphaFoldDB" id="A0A1I4BL69"/>
<dbReference type="InterPro" id="IPR036983">
    <property type="entry name" value="AIM24_sf"/>
</dbReference>
<dbReference type="InterPro" id="IPR025640">
    <property type="entry name" value="GYF_2"/>
</dbReference>
<dbReference type="SUPFAM" id="SSF51219">
    <property type="entry name" value="TRAP-like"/>
    <property type="match status" value="1"/>
</dbReference>
<dbReference type="NCBIfam" id="TIGR00266">
    <property type="entry name" value="TIGR00266 family protein"/>
    <property type="match status" value="1"/>
</dbReference>
<dbReference type="RefSeq" id="WP_092702917.1">
    <property type="nucleotide sequence ID" value="NZ_FOSR01000005.1"/>
</dbReference>
<accession>A0A1I4BL69</accession>
<dbReference type="EMBL" id="FOSR01000005">
    <property type="protein sequence ID" value="SFK68726.1"/>
    <property type="molecule type" value="Genomic_DNA"/>
</dbReference>
<reference evidence="3" key="1">
    <citation type="submission" date="2016-10" db="EMBL/GenBank/DDBJ databases">
        <authorList>
            <person name="Varghese N."/>
            <person name="Submissions S."/>
        </authorList>
    </citation>
    <scope>NUCLEOTIDE SEQUENCE [LARGE SCALE GENOMIC DNA]</scope>
    <source>
        <strain evidence="3">MO64</strain>
    </source>
</reference>
<dbReference type="InterPro" id="IPR002838">
    <property type="entry name" value="AIM24"/>
</dbReference>
<dbReference type="PANTHER" id="PTHR43657:SF1">
    <property type="entry name" value="ALTERED INHERITANCE OF MITOCHONDRIA PROTEIN 24, MITOCHONDRIAL"/>
    <property type="match status" value="1"/>
</dbReference>
<sequence length="343" mass="36054">MAQWYFSYGKNSDRIGPLDDAAARAQAQRQPGGYCWREGFAEWIPIRDASELSAAGTNLGATLAPPPMPTGAGGSADEIDYRIVGHDMQFVEIELDPGESAVAEAGALMYKESAIQMDTVFGDGSSSSGQSGSGLMDKLLSAGKRVITGESLFTTVFTHTGSGKAKVAFAAPYPGTVMAMKLSDHGGRLICQKDSFLAGARGVRLGIFFQRKILTGLFGGEGFIMQKLEGDGWVFVHAGGTMVERELAPGERLDVDTGCVVAFHDTVSMDVRPVGGIKSMLFGGEGVFLATLSGPGKVWLQSLPFSRLAGRMLAAAPQGGDQRRGEGSILGGLGDLIGGDRNF</sequence>
<protein>
    <submittedName>
        <fullName evidence="2">TIGR00266 family protein</fullName>
    </submittedName>
</protein>
<organism evidence="2 3">
    <name type="scientific">Rhodanobacter glycinis</name>
    <dbReference type="NCBI Taxonomy" id="582702"/>
    <lineage>
        <taxon>Bacteria</taxon>
        <taxon>Pseudomonadati</taxon>
        <taxon>Pseudomonadota</taxon>
        <taxon>Gammaproteobacteria</taxon>
        <taxon>Lysobacterales</taxon>
        <taxon>Rhodanobacteraceae</taxon>
        <taxon>Rhodanobacter</taxon>
    </lineage>
</organism>
<dbReference type="Pfam" id="PF01987">
    <property type="entry name" value="AIM24"/>
    <property type="match status" value="1"/>
</dbReference>
<dbReference type="InterPro" id="IPR016031">
    <property type="entry name" value="Trp_RNA-bd_attenuator-like_dom"/>
</dbReference>
<feature type="domain" description="GYF" evidence="1">
    <location>
        <begin position="4"/>
        <end position="52"/>
    </location>
</feature>
<gene>
    <name evidence="2" type="ORF">SAMN05192579_105124</name>
</gene>
<keyword evidence="3" id="KW-1185">Reference proteome</keyword>
<dbReference type="Gene3D" id="3.60.160.10">
    <property type="entry name" value="Mitochondrial biogenesis AIM24"/>
    <property type="match status" value="1"/>
</dbReference>